<evidence type="ECO:0000313" key="2">
    <source>
        <dbReference type="Proteomes" id="UP000008022"/>
    </source>
</evidence>
<dbReference type="HOGENOM" id="CLU_2692130_0_0_1"/>
<protein>
    <submittedName>
        <fullName evidence="1">Uncharacterized protein</fullName>
    </submittedName>
</protein>
<dbReference type="Proteomes" id="UP000008022">
    <property type="component" value="Unassembled WGS sequence"/>
</dbReference>
<name>A0A0E0QPF8_ORYRU</name>
<dbReference type="Gramene" id="ORUFI09G05270.1">
    <property type="protein sequence ID" value="ORUFI09G05270.1"/>
    <property type="gene ID" value="ORUFI09G05270"/>
</dbReference>
<reference evidence="2" key="1">
    <citation type="submission" date="2013-06" db="EMBL/GenBank/DDBJ databases">
        <authorList>
            <person name="Zhao Q."/>
        </authorList>
    </citation>
    <scope>NUCLEOTIDE SEQUENCE</scope>
    <source>
        <strain evidence="2">cv. W1943</strain>
    </source>
</reference>
<sequence length="74" mass="8310">MSCRAHPRRAPTPISQAWPNKTRIMPCWLEGTTSIPFGCELWYAEFGGQLIAQSTNQSMGTNNLGWPEKQSNTQ</sequence>
<proteinExistence type="predicted"/>
<reference evidence="1" key="2">
    <citation type="submission" date="2015-06" db="UniProtKB">
        <authorList>
            <consortium name="EnsemblPlants"/>
        </authorList>
    </citation>
    <scope>IDENTIFICATION</scope>
</reference>
<evidence type="ECO:0000313" key="1">
    <source>
        <dbReference type="EnsemblPlants" id="ORUFI09G05270.1"/>
    </source>
</evidence>
<keyword evidence="2" id="KW-1185">Reference proteome</keyword>
<accession>A0A0E0QPF8</accession>
<dbReference type="AlphaFoldDB" id="A0A0E0QPF8"/>
<organism evidence="1 2">
    <name type="scientific">Oryza rufipogon</name>
    <name type="common">Brownbeard rice</name>
    <name type="synonym">Asian wild rice</name>
    <dbReference type="NCBI Taxonomy" id="4529"/>
    <lineage>
        <taxon>Eukaryota</taxon>
        <taxon>Viridiplantae</taxon>
        <taxon>Streptophyta</taxon>
        <taxon>Embryophyta</taxon>
        <taxon>Tracheophyta</taxon>
        <taxon>Spermatophyta</taxon>
        <taxon>Magnoliopsida</taxon>
        <taxon>Liliopsida</taxon>
        <taxon>Poales</taxon>
        <taxon>Poaceae</taxon>
        <taxon>BOP clade</taxon>
        <taxon>Oryzoideae</taxon>
        <taxon>Oryzeae</taxon>
        <taxon>Oryzinae</taxon>
        <taxon>Oryza</taxon>
    </lineage>
</organism>
<dbReference type="EnsemblPlants" id="ORUFI09G05270.1">
    <property type="protein sequence ID" value="ORUFI09G05270.1"/>
    <property type="gene ID" value="ORUFI09G05270"/>
</dbReference>